<evidence type="ECO:0000256" key="4">
    <source>
        <dbReference type="ARBA" id="ARBA00022692"/>
    </source>
</evidence>
<sequence>MKSDSVQLMPAIDAVAESKGVPVMRLLAGLKNIRVWCALLLSVCVLAPLMMMVTISLNPDEEQIMISMGTIKAFIPHVLSLENYREIWGDPNQPFARYLFNTLFIVFTTVFLSIIVNSSAAFALAWGEGRYRKIVIGAVVALLAIPGESLALPQLLMVSKMGIIDSYEVQILPFIGNAMSLFLFYQFFTKIPKDLIDAAKVDGVSLFKTYLYIGLPISKPVIATVAILQFLEFWNSYLWPVMVTRGPEYRPLSVAMSAYFGSNQAYWGNIMAFAVSMAIPVIIFFLFIQRHFVQSITGSAVKG</sequence>
<dbReference type="Gene3D" id="1.10.3720.10">
    <property type="entry name" value="MetI-like"/>
    <property type="match status" value="1"/>
</dbReference>
<keyword evidence="4 7" id="KW-0812">Transmembrane</keyword>
<evidence type="ECO:0000256" key="5">
    <source>
        <dbReference type="ARBA" id="ARBA00022989"/>
    </source>
</evidence>
<dbReference type="Proteomes" id="UP000585721">
    <property type="component" value="Unassembled WGS sequence"/>
</dbReference>
<feature type="transmembrane region" description="Helical" evidence="7">
    <location>
        <begin position="266"/>
        <end position="288"/>
    </location>
</feature>
<dbReference type="RefSeq" id="WP_188026964.1">
    <property type="nucleotide sequence ID" value="NZ_JACHGR010000007.1"/>
</dbReference>
<evidence type="ECO:0000313" key="10">
    <source>
        <dbReference type="Proteomes" id="UP000585721"/>
    </source>
</evidence>
<accession>A0A841GAZ0</accession>
<dbReference type="GO" id="GO:0055085">
    <property type="term" value="P:transmembrane transport"/>
    <property type="evidence" value="ECO:0007669"/>
    <property type="project" value="InterPro"/>
</dbReference>
<feature type="transmembrane region" description="Helical" evidence="7">
    <location>
        <begin position="134"/>
        <end position="157"/>
    </location>
</feature>
<dbReference type="PANTHER" id="PTHR43744:SF12">
    <property type="entry name" value="ABC TRANSPORTER PERMEASE PROTEIN MG189-RELATED"/>
    <property type="match status" value="1"/>
</dbReference>
<feature type="transmembrane region" description="Helical" evidence="7">
    <location>
        <begin position="98"/>
        <end position="127"/>
    </location>
</feature>
<dbReference type="Pfam" id="PF00528">
    <property type="entry name" value="BPD_transp_1"/>
    <property type="match status" value="1"/>
</dbReference>
<feature type="transmembrane region" description="Helical" evidence="7">
    <location>
        <begin position="35"/>
        <end position="57"/>
    </location>
</feature>
<dbReference type="InterPro" id="IPR000515">
    <property type="entry name" value="MetI-like"/>
</dbReference>
<keyword evidence="5 7" id="KW-1133">Transmembrane helix</keyword>
<dbReference type="AlphaFoldDB" id="A0A841GAZ0"/>
<proteinExistence type="inferred from homology"/>
<protein>
    <submittedName>
        <fullName evidence="9">Multiple sugar transport system permease protein</fullName>
    </submittedName>
</protein>
<evidence type="ECO:0000256" key="6">
    <source>
        <dbReference type="ARBA" id="ARBA00023136"/>
    </source>
</evidence>
<name>A0A841GAZ0_9GAMM</name>
<keyword evidence="9" id="KW-0762">Sugar transport</keyword>
<evidence type="ECO:0000256" key="7">
    <source>
        <dbReference type="RuleBase" id="RU363032"/>
    </source>
</evidence>
<dbReference type="GO" id="GO:0005886">
    <property type="term" value="C:plasma membrane"/>
    <property type="evidence" value="ECO:0007669"/>
    <property type="project" value="UniProtKB-SubCell"/>
</dbReference>
<feature type="transmembrane region" description="Helical" evidence="7">
    <location>
        <begin position="169"/>
        <end position="188"/>
    </location>
</feature>
<evidence type="ECO:0000259" key="8">
    <source>
        <dbReference type="PROSITE" id="PS50928"/>
    </source>
</evidence>
<gene>
    <name evidence="9" type="ORF">HNR75_002170</name>
</gene>
<feature type="domain" description="ABC transmembrane type-1" evidence="8">
    <location>
        <begin position="99"/>
        <end position="288"/>
    </location>
</feature>
<reference evidence="9 10" key="1">
    <citation type="submission" date="2020-08" db="EMBL/GenBank/DDBJ databases">
        <title>Genomic Encyclopedia of Type Strains, Phase IV (KMG-IV): sequencing the most valuable type-strain genomes for metagenomic binning, comparative biology and taxonomic classification.</title>
        <authorList>
            <person name="Goeker M."/>
        </authorList>
    </citation>
    <scope>NUCLEOTIDE SEQUENCE [LARGE SCALE GENOMIC DNA]</scope>
    <source>
        <strain evidence="9 10">DSM 22975</strain>
    </source>
</reference>
<evidence type="ECO:0000256" key="1">
    <source>
        <dbReference type="ARBA" id="ARBA00004651"/>
    </source>
</evidence>
<keyword evidence="6 7" id="KW-0472">Membrane</keyword>
<keyword evidence="2 7" id="KW-0813">Transport</keyword>
<dbReference type="CDD" id="cd06261">
    <property type="entry name" value="TM_PBP2"/>
    <property type="match status" value="1"/>
</dbReference>
<feature type="transmembrane region" description="Helical" evidence="7">
    <location>
        <begin position="209"/>
        <end position="231"/>
    </location>
</feature>
<dbReference type="EMBL" id="JACHGR010000007">
    <property type="protein sequence ID" value="MBB6056238.1"/>
    <property type="molecule type" value="Genomic_DNA"/>
</dbReference>
<dbReference type="PANTHER" id="PTHR43744">
    <property type="entry name" value="ABC TRANSPORTER PERMEASE PROTEIN MG189-RELATED-RELATED"/>
    <property type="match status" value="1"/>
</dbReference>
<evidence type="ECO:0000313" key="9">
    <source>
        <dbReference type="EMBL" id="MBB6056238.1"/>
    </source>
</evidence>
<keyword evidence="10" id="KW-1185">Reference proteome</keyword>
<dbReference type="PROSITE" id="PS50928">
    <property type="entry name" value="ABC_TM1"/>
    <property type="match status" value="1"/>
</dbReference>
<evidence type="ECO:0000256" key="2">
    <source>
        <dbReference type="ARBA" id="ARBA00022448"/>
    </source>
</evidence>
<evidence type="ECO:0000256" key="3">
    <source>
        <dbReference type="ARBA" id="ARBA00022475"/>
    </source>
</evidence>
<dbReference type="SUPFAM" id="SSF161098">
    <property type="entry name" value="MetI-like"/>
    <property type="match status" value="1"/>
</dbReference>
<dbReference type="InterPro" id="IPR035906">
    <property type="entry name" value="MetI-like_sf"/>
</dbReference>
<comment type="similarity">
    <text evidence="7">Belongs to the binding-protein-dependent transport system permease family.</text>
</comment>
<comment type="caution">
    <text evidence="9">The sequence shown here is derived from an EMBL/GenBank/DDBJ whole genome shotgun (WGS) entry which is preliminary data.</text>
</comment>
<organism evidence="9 10">
    <name type="scientific">Tolumonas osonensis</name>
    <dbReference type="NCBI Taxonomy" id="675874"/>
    <lineage>
        <taxon>Bacteria</taxon>
        <taxon>Pseudomonadati</taxon>
        <taxon>Pseudomonadota</taxon>
        <taxon>Gammaproteobacteria</taxon>
        <taxon>Aeromonadales</taxon>
        <taxon>Aeromonadaceae</taxon>
        <taxon>Tolumonas</taxon>
    </lineage>
</organism>
<comment type="subcellular location">
    <subcellularLocation>
        <location evidence="1 7">Cell membrane</location>
        <topology evidence="1 7">Multi-pass membrane protein</topology>
    </subcellularLocation>
</comment>
<keyword evidence="3" id="KW-1003">Cell membrane</keyword>